<feature type="compositionally biased region" description="Basic and acidic residues" evidence="1">
    <location>
        <begin position="9"/>
        <end position="26"/>
    </location>
</feature>
<gene>
    <name evidence="3" type="ORF">D0Y65_040893</name>
    <name evidence="2" type="ORF">glysoja_024769</name>
</gene>
<evidence type="ECO:0000256" key="1">
    <source>
        <dbReference type="SAM" id="MobiDB-lite"/>
    </source>
</evidence>
<proteinExistence type="predicted"/>
<feature type="region of interest" description="Disordered" evidence="1">
    <location>
        <begin position="1"/>
        <end position="86"/>
    </location>
</feature>
<reference evidence="2" key="1">
    <citation type="submission" date="2014-07" db="EMBL/GenBank/DDBJ databases">
        <title>Identification of a novel salt tolerance gene in wild soybean by whole-genome sequencing.</title>
        <authorList>
            <person name="Lam H.-M."/>
            <person name="Qi X."/>
            <person name="Li M.-W."/>
            <person name="Liu X."/>
            <person name="Xie M."/>
            <person name="Ni M."/>
            <person name="Xu X."/>
        </authorList>
    </citation>
    <scope>NUCLEOTIDE SEQUENCE [LARGE SCALE GENOMIC DNA]</scope>
    <source>
        <tissue evidence="2">Root</tissue>
    </source>
</reference>
<dbReference type="SMR" id="A0A0B2Q3U6"/>
<dbReference type="Proteomes" id="UP000289340">
    <property type="component" value="Chromosome 15"/>
</dbReference>
<keyword evidence="4" id="KW-1185">Reference proteome</keyword>
<evidence type="ECO:0000313" key="4">
    <source>
        <dbReference type="Proteomes" id="UP000289340"/>
    </source>
</evidence>
<organism evidence="2">
    <name type="scientific">Glycine soja</name>
    <name type="common">Wild soybean</name>
    <dbReference type="NCBI Taxonomy" id="3848"/>
    <lineage>
        <taxon>Eukaryota</taxon>
        <taxon>Viridiplantae</taxon>
        <taxon>Streptophyta</taxon>
        <taxon>Embryophyta</taxon>
        <taxon>Tracheophyta</taxon>
        <taxon>Spermatophyta</taxon>
        <taxon>Magnoliopsida</taxon>
        <taxon>eudicotyledons</taxon>
        <taxon>Gunneridae</taxon>
        <taxon>Pentapetalae</taxon>
        <taxon>rosids</taxon>
        <taxon>fabids</taxon>
        <taxon>Fabales</taxon>
        <taxon>Fabaceae</taxon>
        <taxon>Papilionoideae</taxon>
        <taxon>50 kb inversion clade</taxon>
        <taxon>NPAAA clade</taxon>
        <taxon>indigoferoid/millettioid clade</taxon>
        <taxon>Phaseoleae</taxon>
        <taxon>Glycine</taxon>
        <taxon>Glycine subgen. Soja</taxon>
    </lineage>
</organism>
<name>A0A0B2Q3U6_GLYSO</name>
<reference evidence="3 4" key="2">
    <citation type="submission" date="2018-09" db="EMBL/GenBank/DDBJ databases">
        <title>A high-quality reference genome of wild soybean provides a powerful tool to mine soybean genomes.</title>
        <authorList>
            <person name="Xie M."/>
            <person name="Chung C.Y.L."/>
            <person name="Li M.-W."/>
            <person name="Wong F.-L."/>
            <person name="Chan T.-F."/>
            <person name="Lam H.-M."/>
        </authorList>
    </citation>
    <scope>NUCLEOTIDE SEQUENCE [LARGE SCALE GENOMIC DNA]</scope>
    <source>
        <strain evidence="4">cv. W05</strain>
        <tissue evidence="3">Hypocotyl of etiolated seedlings</tissue>
    </source>
</reference>
<dbReference type="Proteomes" id="UP000053555">
    <property type="component" value="Unassembled WGS sequence"/>
</dbReference>
<evidence type="ECO:0000313" key="3">
    <source>
        <dbReference type="EMBL" id="RZB64585.1"/>
    </source>
</evidence>
<accession>A0A0B2Q3U6</accession>
<sequence length="86" mass="9543">MAKTVPIHGVDKLSETTQVDNDKNAKGENPPGEQESDNTKKGNRISYQSSRVINNDGTHNGNGNGSFNENCTQTQTTQQHFYYARK</sequence>
<dbReference type="AlphaFoldDB" id="A0A0B2Q3U6"/>
<evidence type="ECO:0000313" key="2">
    <source>
        <dbReference type="EMBL" id="KHN14674.1"/>
    </source>
</evidence>
<dbReference type="EMBL" id="KN661573">
    <property type="protein sequence ID" value="KHN14674.1"/>
    <property type="molecule type" value="Genomic_DNA"/>
</dbReference>
<protein>
    <submittedName>
        <fullName evidence="2">Uncharacterized protein</fullName>
    </submittedName>
</protein>
<dbReference type="EMBL" id="QZWG01000015">
    <property type="protein sequence ID" value="RZB64585.1"/>
    <property type="molecule type" value="Genomic_DNA"/>
</dbReference>